<evidence type="ECO:0000256" key="9">
    <source>
        <dbReference type="ARBA" id="ARBA00022741"/>
    </source>
</evidence>
<keyword evidence="13" id="KW-0902">Two-component regulatory system</keyword>
<keyword evidence="10 18" id="KW-0418">Kinase</keyword>
<feature type="domain" description="Histidine kinase" evidence="16">
    <location>
        <begin position="264"/>
        <end position="460"/>
    </location>
</feature>
<dbReference type="SMART" id="SM00388">
    <property type="entry name" value="HisKA"/>
    <property type="match status" value="1"/>
</dbReference>
<keyword evidence="4" id="KW-1003">Cell membrane</keyword>
<gene>
    <name evidence="18" type="ORF">SAMN05444141_101956</name>
</gene>
<evidence type="ECO:0000256" key="12">
    <source>
        <dbReference type="ARBA" id="ARBA00022989"/>
    </source>
</evidence>
<evidence type="ECO:0000313" key="18">
    <source>
        <dbReference type="EMBL" id="SFT51142.1"/>
    </source>
</evidence>
<dbReference type="CDD" id="cd00082">
    <property type="entry name" value="HisKA"/>
    <property type="match status" value="1"/>
</dbReference>
<name>A0A1I6YL57_9HYPH</name>
<keyword evidence="9" id="KW-0547">Nucleotide-binding</keyword>
<dbReference type="PROSITE" id="PS50109">
    <property type="entry name" value="HIS_KIN"/>
    <property type="match status" value="1"/>
</dbReference>
<dbReference type="SUPFAM" id="SSF47384">
    <property type="entry name" value="Homodimeric domain of signal transducing histidine kinase"/>
    <property type="match status" value="1"/>
</dbReference>
<dbReference type="PANTHER" id="PTHR44936:SF5">
    <property type="entry name" value="SENSOR HISTIDINE KINASE ENVZ"/>
    <property type="match status" value="1"/>
</dbReference>
<dbReference type="Proteomes" id="UP000183371">
    <property type="component" value="Unassembled WGS sequence"/>
</dbReference>
<keyword evidence="7" id="KW-0808">Transferase</keyword>
<evidence type="ECO:0000256" key="6">
    <source>
        <dbReference type="ARBA" id="ARBA00022553"/>
    </source>
</evidence>
<evidence type="ECO:0000256" key="7">
    <source>
        <dbReference type="ARBA" id="ARBA00022679"/>
    </source>
</evidence>
<comment type="catalytic activity">
    <reaction evidence="1">
        <text>ATP + protein L-histidine = ADP + protein N-phospho-L-histidine.</text>
        <dbReference type="EC" id="2.7.13.3"/>
    </reaction>
</comment>
<dbReference type="Gene3D" id="3.30.565.10">
    <property type="entry name" value="Histidine kinase-like ATPase, C-terminal domain"/>
    <property type="match status" value="1"/>
</dbReference>
<evidence type="ECO:0000259" key="16">
    <source>
        <dbReference type="PROSITE" id="PS50109"/>
    </source>
</evidence>
<dbReference type="GO" id="GO:0005886">
    <property type="term" value="C:plasma membrane"/>
    <property type="evidence" value="ECO:0007669"/>
    <property type="project" value="UniProtKB-SubCell"/>
</dbReference>
<keyword evidence="11" id="KW-0067">ATP-binding</keyword>
<dbReference type="PANTHER" id="PTHR44936">
    <property type="entry name" value="SENSOR PROTEIN CREC"/>
    <property type="match status" value="1"/>
</dbReference>
<evidence type="ECO:0000313" key="19">
    <source>
        <dbReference type="Proteomes" id="UP000183371"/>
    </source>
</evidence>
<dbReference type="InterPro" id="IPR003660">
    <property type="entry name" value="HAMP_dom"/>
</dbReference>
<keyword evidence="5" id="KW-0997">Cell inner membrane</keyword>
<dbReference type="InterPro" id="IPR003661">
    <property type="entry name" value="HisK_dim/P_dom"/>
</dbReference>
<evidence type="ECO:0000256" key="10">
    <source>
        <dbReference type="ARBA" id="ARBA00022777"/>
    </source>
</evidence>
<evidence type="ECO:0000259" key="17">
    <source>
        <dbReference type="PROSITE" id="PS50885"/>
    </source>
</evidence>
<dbReference type="RefSeq" id="WP_083416574.1">
    <property type="nucleotide sequence ID" value="NZ_FPBD01000001.1"/>
</dbReference>
<feature type="domain" description="HAMP" evidence="17">
    <location>
        <begin position="204"/>
        <end position="256"/>
    </location>
</feature>
<dbReference type="InterPro" id="IPR005467">
    <property type="entry name" value="His_kinase_dom"/>
</dbReference>
<accession>A0A1I6YL57</accession>
<dbReference type="SUPFAM" id="SSF55874">
    <property type="entry name" value="ATPase domain of HSP90 chaperone/DNA topoisomerase II/histidine kinase"/>
    <property type="match status" value="1"/>
</dbReference>
<reference evidence="19" key="1">
    <citation type="submission" date="2016-10" db="EMBL/GenBank/DDBJ databases">
        <authorList>
            <person name="Varghese N."/>
            <person name="Submissions S."/>
        </authorList>
    </citation>
    <scope>NUCLEOTIDE SEQUENCE [LARGE SCALE GENOMIC DNA]</scope>
    <source>
        <strain evidence="19">DSM 17465</strain>
    </source>
</reference>
<feature type="transmembrane region" description="Helical" evidence="15">
    <location>
        <begin position="179"/>
        <end position="203"/>
    </location>
</feature>
<dbReference type="CDD" id="cd06225">
    <property type="entry name" value="HAMP"/>
    <property type="match status" value="1"/>
</dbReference>
<evidence type="ECO:0000256" key="2">
    <source>
        <dbReference type="ARBA" id="ARBA00004429"/>
    </source>
</evidence>
<evidence type="ECO:0000256" key="14">
    <source>
        <dbReference type="ARBA" id="ARBA00023136"/>
    </source>
</evidence>
<organism evidence="18 19">
    <name type="scientific">Pseudovibrio denitrificans</name>
    <dbReference type="NCBI Taxonomy" id="258256"/>
    <lineage>
        <taxon>Bacteria</taxon>
        <taxon>Pseudomonadati</taxon>
        <taxon>Pseudomonadota</taxon>
        <taxon>Alphaproteobacteria</taxon>
        <taxon>Hyphomicrobiales</taxon>
        <taxon>Stappiaceae</taxon>
        <taxon>Pseudovibrio</taxon>
    </lineage>
</organism>
<dbReference type="InterPro" id="IPR036097">
    <property type="entry name" value="HisK_dim/P_sf"/>
</dbReference>
<keyword evidence="19" id="KW-1185">Reference proteome</keyword>
<dbReference type="GO" id="GO:0005524">
    <property type="term" value="F:ATP binding"/>
    <property type="evidence" value="ECO:0007669"/>
    <property type="project" value="UniProtKB-KW"/>
</dbReference>
<evidence type="ECO:0000256" key="5">
    <source>
        <dbReference type="ARBA" id="ARBA00022519"/>
    </source>
</evidence>
<dbReference type="SMART" id="SM00304">
    <property type="entry name" value="HAMP"/>
    <property type="match status" value="1"/>
</dbReference>
<dbReference type="Pfam" id="PF00512">
    <property type="entry name" value="HisKA"/>
    <property type="match status" value="1"/>
</dbReference>
<dbReference type="InterPro" id="IPR036890">
    <property type="entry name" value="HATPase_C_sf"/>
</dbReference>
<dbReference type="Pfam" id="PF00672">
    <property type="entry name" value="HAMP"/>
    <property type="match status" value="1"/>
</dbReference>
<comment type="subcellular location">
    <subcellularLocation>
        <location evidence="2">Cell inner membrane</location>
        <topology evidence="2">Multi-pass membrane protein</topology>
    </subcellularLocation>
</comment>
<dbReference type="GO" id="GO:0000155">
    <property type="term" value="F:phosphorelay sensor kinase activity"/>
    <property type="evidence" value="ECO:0007669"/>
    <property type="project" value="InterPro"/>
</dbReference>
<dbReference type="EMBL" id="FPBD01000001">
    <property type="protein sequence ID" value="SFT51142.1"/>
    <property type="molecule type" value="Genomic_DNA"/>
</dbReference>
<dbReference type="Pfam" id="PF02518">
    <property type="entry name" value="HATPase_c"/>
    <property type="match status" value="1"/>
</dbReference>
<protein>
    <recommendedName>
        <fullName evidence="3">histidine kinase</fullName>
        <ecNumber evidence="3">2.7.13.3</ecNumber>
    </recommendedName>
</protein>
<keyword evidence="14 15" id="KW-0472">Membrane</keyword>
<evidence type="ECO:0000256" key="13">
    <source>
        <dbReference type="ARBA" id="ARBA00023012"/>
    </source>
</evidence>
<evidence type="ECO:0000256" key="8">
    <source>
        <dbReference type="ARBA" id="ARBA00022692"/>
    </source>
</evidence>
<dbReference type="Gene3D" id="1.10.287.130">
    <property type="match status" value="1"/>
</dbReference>
<keyword evidence="8 15" id="KW-0812">Transmembrane</keyword>
<evidence type="ECO:0000256" key="15">
    <source>
        <dbReference type="SAM" id="Phobius"/>
    </source>
</evidence>
<evidence type="ECO:0000256" key="11">
    <source>
        <dbReference type="ARBA" id="ARBA00022840"/>
    </source>
</evidence>
<dbReference type="InterPro" id="IPR004358">
    <property type="entry name" value="Sig_transdc_His_kin-like_C"/>
</dbReference>
<dbReference type="PRINTS" id="PR00344">
    <property type="entry name" value="BCTRLSENSOR"/>
</dbReference>
<proteinExistence type="predicted"/>
<dbReference type="SMART" id="SM00387">
    <property type="entry name" value="HATPase_c"/>
    <property type="match status" value="1"/>
</dbReference>
<dbReference type="EC" id="2.7.13.3" evidence="3"/>
<keyword evidence="6" id="KW-0597">Phosphoprotein</keyword>
<evidence type="ECO:0000256" key="3">
    <source>
        <dbReference type="ARBA" id="ARBA00012438"/>
    </source>
</evidence>
<dbReference type="AlphaFoldDB" id="A0A1I6YL57"/>
<dbReference type="InterPro" id="IPR003594">
    <property type="entry name" value="HATPase_dom"/>
</dbReference>
<evidence type="ECO:0000256" key="1">
    <source>
        <dbReference type="ARBA" id="ARBA00000085"/>
    </source>
</evidence>
<evidence type="ECO:0000256" key="4">
    <source>
        <dbReference type="ARBA" id="ARBA00022475"/>
    </source>
</evidence>
<dbReference type="PROSITE" id="PS50885">
    <property type="entry name" value="HAMP"/>
    <property type="match status" value="1"/>
</dbReference>
<sequence length="475" mass="52426">MKLWPFNTLIVQLTLLVIAALVAAQMISLWLFVDERSLAIRAALGFEAAGRAANVARLLENAPAEAQSAILEAADSPLVRFKLSSRPTVAVDDYSDGGVVEMRVRRLLGDNKDRDIRVELRQVEGKILPLPHLSGEMAEMHMAMMKGELSAVEMNLSIALSDGDWLNVETRFERPPLQWPFYSTLTFAVSAALILIVVFWFLLTRLTGPLRRLASASERLGRGEAVLELPVAGPLEARNLTKAFNQMQKRLTRFVADRTRLLAALGHDLKSPLTAMRVRAEMVDDEETRGSLIACVEEMQSMVESTITFSRGLINSEDTELVEVGEFLASLQKDIVDPFQITHGPKIQVRIRPMAFRRALRNLIENALRYGGDTTVIYEAQHQLLVVSVLDDGPGIPEEQLEQVFEPFFRLEESRSLETGGHGLGLSISRTIARAHGGDVTLSNRDGGGLAAQIKIPLSEDVSLSGEKNNRAMPG</sequence>
<dbReference type="InterPro" id="IPR050980">
    <property type="entry name" value="2C_sensor_his_kinase"/>
</dbReference>
<keyword evidence="12 15" id="KW-1133">Transmembrane helix</keyword>